<feature type="transmembrane region" description="Helical" evidence="1">
    <location>
        <begin position="34"/>
        <end position="56"/>
    </location>
</feature>
<dbReference type="SMART" id="SM00267">
    <property type="entry name" value="GGDEF"/>
    <property type="match status" value="1"/>
</dbReference>
<dbReference type="InterPro" id="IPR029787">
    <property type="entry name" value="Nucleotide_cyclase"/>
</dbReference>
<gene>
    <name evidence="3" type="ORF">Aco03nite_080980</name>
</gene>
<dbReference type="SUPFAM" id="SSF55073">
    <property type="entry name" value="Nucleotide cyclase"/>
    <property type="match status" value="1"/>
</dbReference>
<dbReference type="Gene3D" id="3.30.70.270">
    <property type="match status" value="1"/>
</dbReference>
<dbReference type="PROSITE" id="PS50887">
    <property type="entry name" value="GGDEF"/>
    <property type="match status" value="1"/>
</dbReference>
<sequence>MSRPGPITLLLAIGLSAALITVHADAEVIGMPEQSELILLILDLTVLAAIAAVVTWRLRKPKVALPEPASDPLTGLFDRRGLHTGLSVALARNARGPKTVAVVLTELDGSDYGDELRRAYGRMLRSNVLGTDLVARLGGDLFAIVLQDIGDPAQPDAVVARIRAAMREPVPIGDLMVQPRAGFGIAVAEPGETDAVALLHRAGLALADNDQRWNAASTSLEESPRDR</sequence>
<comment type="caution">
    <text evidence="3">The sequence shown here is derived from an EMBL/GenBank/DDBJ whole genome shotgun (WGS) entry which is preliminary data.</text>
</comment>
<dbReference type="InterPro" id="IPR052155">
    <property type="entry name" value="Biofilm_reg_signaling"/>
</dbReference>
<dbReference type="PANTHER" id="PTHR44757">
    <property type="entry name" value="DIGUANYLATE CYCLASE DGCP"/>
    <property type="match status" value="1"/>
</dbReference>
<protein>
    <recommendedName>
        <fullName evidence="2">GGDEF domain-containing protein</fullName>
    </recommendedName>
</protein>
<dbReference type="EMBL" id="BOMG01000100">
    <property type="protein sequence ID" value="GID59694.1"/>
    <property type="molecule type" value="Genomic_DNA"/>
</dbReference>
<dbReference type="InterPro" id="IPR043128">
    <property type="entry name" value="Rev_trsase/Diguanyl_cyclase"/>
</dbReference>
<dbReference type="Pfam" id="PF00990">
    <property type="entry name" value="GGDEF"/>
    <property type="match status" value="1"/>
</dbReference>
<dbReference type="PANTHER" id="PTHR44757:SF2">
    <property type="entry name" value="BIOFILM ARCHITECTURE MAINTENANCE PROTEIN MBAA"/>
    <property type="match status" value="1"/>
</dbReference>
<name>A0ABQ3XMF1_9ACTN</name>
<feature type="domain" description="GGDEF" evidence="2">
    <location>
        <begin position="98"/>
        <end position="223"/>
    </location>
</feature>
<keyword evidence="1" id="KW-0472">Membrane</keyword>
<evidence type="ECO:0000256" key="1">
    <source>
        <dbReference type="SAM" id="Phobius"/>
    </source>
</evidence>
<organism evidence="3 4">
    <name type="scientific">Actinoplanes couchii</name>
    <dbReference type="NCBI Taxonomy" id="403638"/>
    <lineage>
        <taxon>Bacteria</taxon>
        <taxon>Bacillati</taxon>
        <taxon>Actinomycetota</taxon>
        <taxon>Actinomycetes</taxon>
        <taxon>Micromonosporales</taxon>
        <taxon>Micromonosporaceae</taxon>
        <taxon>Actinoplanes</taxon>
    </lineage>
</organism>
<evidence type="ECO:0000259" key="2">
    <source>
        <dbReference type="PROSITE" id="PS50887"/>
    </source>
</evidence>
<proteinExistence type="predicted"/>
<accession>A0ABQ3XMF1</accession>
<evidence type="ECO:0000313" key="3">
    <source>
        <dbReference type="EMBL" id="GID59694.1"/>
    </source>
</evidence>
<reference evidence="3 4" key="1">
    <citation type="submission" date="2021-01" db="EMBL/GenBank/DDBJ databases">
        <title>Whole genome shotgun sequence of Actinoplanes couchii NBRC 106145.</title>
        <authorList>
            <person name="Komaki H."/>
            <person name="Tamura T."/>
        </authorList>
    </citation>
    <scope>NUCLEOTIDE SEQUENCE [LARGE SCALE GENOMIC DNA]</scope>
    <source>
        <strain evidence="3 4">NBRC 106145</strain>
    </source>
</reference>
<dbReference type="RefSeq" id="WP_203806023.1">
    <property type="nucleotide sequence ID" value="NZ_BAAAQE010000065.1"/>
</dbReference>
<dbReference type="InterPro" id="IPR000160">
    <property type="entry name" value="GGDEF_dom"/>
</dbReference>
<dbReference type="NCBIfam" id="TIGR00254">
    <property type="entry name" value="GGDEF"/>
    <property type="match status" value="1"/>
</dbReference>
<keyword evidence="4" id="KW-1185">Reference proteome</keyword>
<dbReference type="Proteomes" id="UP000612282">
    <property type="component" value="Unassembled WGS sequence"/>
</dbReference>
<evidence type="ECO:0000313" key="4">
    <source>
        <dbReference type="Proteomes" id="UP000612282"/>
    </source>
</evidence>
<dbReference type="CDD" id="cd01949">
    <property type="entry name" value="GGDEF"/>
    <property type="match status" value="1"/>
</dbReference>
<keyword evidence="1" id="KW-1133">Transmembrane helix</keyword>
<keyword evidence="1" id="KW-0812">Transmembrane</keyword>